<reference evidence="1 2" key="1">
    <citation type="journal article" date="2013" name="Curr. Biol.">
        <title>The Genome of the Foraminiferan Reticulomyxa filosa.</title>
        <authorList>
            <person name="Glockner G."/>
            <person name="Hulsmann N."/>
            <person name="Schleicher M."/>
            <person name="Noegel A.A."/>
            <person name="Eichinger L."/>
            <person name="Gallinger C."/>
            <person name="Pawlowski J."/>
            <person name="Sierra R."/>
            <person name="Euteneuer U."/>
            <person name="Pillet L."/>
            <person name="Moustafa A."/>
            <person name="Platzer M."/>
            <person name="Groth M."/>
            <person name="Szafranski K."/>
            <person name="Schliwa M."/>
        </authorList>
    </citation>
    <scope>NUCLEOTIDE SEQUENCE [LARGE SCALE GENOMIC DNA]</scope>
</reference>
<dbReference type="Proteomes" id="UP000023152">
    <property type="component" value="Unassembled WGS sequence"/>
</dbReference>
<dbReference type="EMBL" id="ASPP01022944">
    <property type="protein sequence ID" value="ETO10956.1"/>
    <property type="molecule type" value="Genomic_DNA"/>
</dbReference>
<sequence>NNVNLLEIQYSDVYFPICVSTNVLKMTINKQLDFKTKNIFFDKKWIRIICFPFLFQRKISEIRSEEEAFFKSLLEECISLRLKVKTTTKRALVRMSQSKHPLEYVQEYVRMAREATIDKENLDYLNHHKTFYICDITDNLQYLMIVVEMGSFVVCCENGGLPSHNALSSLQFFEITHHNITPTCLDTAKLMMVHTTDNEHSKFAFNFRRKHYGKNERENRYLEEFWNDLVFSKEKGKYCFKDDSTILLISFFFFI</sequence>
<name>X6MBC9_RETFI</name>
<gene>
    <name evidence="1" type="ORF">RFI_26420</name>
</gene>
<organism evidence="1 2">
    <name type="scientific">Reticulomyxa filosa</name>
    <dbReference type="NCBI Taxonomy" id="46433"/>
    <lineage>
        <taxon>Eukaryota</taxon>
        <taxon>Sar</taxon>
        <taxon>Rhizaria</taxon>
        <taxon>Retaria</taxon>
        <taxon>Foraminifera</taxon>
        <taxon>Monothalamids</taxon>
        <taxon>Reticulomyxidae</taxon>
        <taxon>Reticulomyxa</taxon>
    </lineage>
</organism>
<protein>
    <submittedName>
        <fullName evidence="1">Uncharacterized protein</fullName>
    </submittedName>
</protein>
<proteinExistence type="predicted"/>
<accession>X6MBC9</accession>
<comment type="caution">
    <text evidence="1">The sequence shown here is derived from an EMBL/GenBank/DDBJ whole genome shotgun (WGS) entry which is preliminary data.</text>
</comment>
<evidence type="ECO:0000313" key="1">
    <source>
        <dbReference type="EMBL" id="ETO10956.1"/>
    </source>
</evidence>
<evidence type="ECO:0000313" key="2">
    <source>
        <dbReference type="Proteomes" id="UP000023152"/>
    </source>
</evidence>
<dbReference type="AlphaFoldDB" id="X6MBC9"/>
<keyword evidence="2" id="KW-1185">Reference proteome</keyword>
<feature type="non-terminal residue" evidence="1">
    <location>
        <position position="1"/>
    </location>
</feature>